<sequence length="242" mass="25924">MRQRIIVIALLGGLSSLGNPQAASAKNASQAQAMFVSPMGEPFRPSPDSTERPFMMWFTAADLDHNGRLDSAEFGADALRFYKVLNVDGDEEIGPAEITRYEEEIVPEIRDPLRGRSIPRPGMPAGKGKMGGGGLGGMGSMGGGGAGGMGSMRGMGARGDIADKIAKAQKMAANRPQGLELYGLLPIPQPVASADTNFNRGITEAEFLKAAQQRFQYLDQDQDGGFVAEEALQIIKARRRRR</sequence>
<proteinExistence type="predicted"/>
<dbReference type="PROSITE" id="PS00018">
    <property type="entry name" value="EF_HAND_1"/>
    <property type="match status" value="1"/>
</dbReference>
<gene>
    <name evidence="2" type="ORF">GGQ90_002460</name>
</gene>
<dbReference type="SUPFAM" id="SSF47473">
    <property type="entry name" value="EF-hand"/>
    <property type="match status" value="1"/>
</dbReference>
<evidence type="ECO:0000256" key="1">
    <source>
        <dbReference type="SAM" id="SignalP"/>
    </source>
</evidence>
<organism evidence="2 3">
    <name type="scientific">Sphingobium scionense</name>
    <dbReference type="NCBI Taxonomy" id="1404341"/>
    <lineage>
        <taxon>Bacteria</taxon>
        <taxon>Pseudomonadati</taxon>
        <taxon>Pseudomonadota</taxon>
        <taxon>Alphaproteobacteria</taxon>
        <taxon>Sphingomonadales</taxon>
        <taxon>Sphingomonadaceae</taxon>
        <taxon>Sphingobium</taxon>
    </lineage>
</organism>
<dbReference type="RefSeq" id="WP_188082366.1">
    <property type="nucleotide sequence ID" value="NZ_JACIEU010000009.1"/>
</dbReference>
<accession>A0A7W6LSQ4</accession>
<keyword evidence="3" id="KW-1185">Reference proteome</keyword>
<evidence type="ECO:0000313" key="2">
    <source>
        <dbReference type="EMBL" id="MBB4148676.1"/>
    </source>
</evidence>
<feature type="chain" id="PRO_5031151228" description="EF-hand domain-containing protein" evidence="1">
    <location>
        <begin position="26"/>
        <end position="242"/>
    </location>
</feature>
<dbReference type="InterPro" id="IPR011992">
    <property type="entry name" value="EF-hand-dom_pair"/>
</dbReference>
<reference evidence="2 3" key="1">
    <citation type="submission" date="2020-08" db="EMBL/GenBank/DDBJ databases">
        <title>Genomic Encyclopedia of Type Strains, Phase IV (KMG-IV): sequencing the most valuable type-strain genomes for metagenomic binning, comparative biology and taxonomic classification.</title>
        <authorList>
            <person name="Goeker M."/>
        </authorList>
    </citation>
    <scope>NUCLEOTIDE SEQUENCE [LARGE SCALE GENOMIC DNA]</scope>
    <source>
        <strain evidence="2 3">DSM 19371</strain>
    </source>
</reference>
<protein>
    <recommendedName>
        <fullName evidence="4">EF-hand domain-containing protein</fullName>
    </recommendedName>
</protein>
<dbReference type="EMBL" id="JACIEU010000009">
    <property type="protein sequence ID" value="MBB4148676.1"/>
    <property type="molecule type" value="Genomic_DNA"/>
</dbReference>
<feature type="signal peptide" evidence="1">
    <location>
        <begin position="1"/>
        <end position="25"/>
    </location>
</feature>
<keyword evidence="1" id="KW-0732">Signal</keyword>
<dbReference type="AlphaFoldDB" id="A0A7W6LSQ4"/>
<name>A0A7W6LSQ4_9SPHN</name>
<comment type="caution">
    <text evidence="2">The sequence shown here is derived from an EMBL/GenBank/DDBJ whole genome shotgun (WGS) entry which is preliminary data.</text>
</comment>
<evidence type="ECO:0000313" key="3">
    <source>
        <dbReference type="Proteomes" id="UP000590524"/>
    </source>
</evidence>
<dbReference type="InterPro" id="IPR018247">
    <property type="entry name" value="EF_Hand_1_Ca_BS"/>
</dbReference>
<dbReference type="Proteomes" id="UP000590524">
    <property type="component" value="Unassembled WGS sequence"/>
</dbReference>
<evidence type="ECO:0008006" key="4">
    <source>
        <dbReference type="Google" id="ProtNLM"/>
    </source>
</evidence>